<feature type="compositionally biased region" description="Polar residues" evidence="1">
    <location>
        <begin position="145"/>
        <end position="156"/>
    </location>
</feature>
<protein>
    <submittedName>
        <fullName evidence="3">DUF4232 domain-containing protein</fullName>
    </submittedName>
</protein>
<dbReference type="OrthoDB" id="3268346at2"/>
<evidence type="ECO:0000313" key="4">
    <source>
        <dbReference type="Proteomes" id="UP000285278"/>
    </source>
</evidence>
<feature type="region of interest" description="Disordered" evidence="1">
    <location>
        <begin position="94"/>
        <end position="156"/>
    </location>
</feature>
<accession>A0A418Q6L0</accession>
<keyword evidence="4" id="KW-1185">Reference proteome</keyword>
<feature type="compositionally biased region" description="Basic residues" evidence="1">
    <location>
        <begin position="1"/>
        <end position="12"/>
    </location>
</feature>
<proteinExistence type="predicted"/>
<dbReference type="Pfam" id="PF14016">
    <property type="entry name" value="DUF4232"/>
    <property type="match status" value="1"/>
</dbReference>
<feature type="compositionally biased region" description="Low complexity" evidence="1">
    <location>
        <begin position="13"/>
        <end position="24"/>
    </location>
</feature>
<dbReference type="Proteomes" id="UP000285278">
    <property type="component" value="Unassembled WGS sequence"/>
</dbReference>
<evidence type="ECO:0000259" key="2">
    <source>
        <dbReference type="Pfam" id="PF14016"/>
    </source>
</evidence>
<dbReference type="STRING" id="1451189.CFAL_07740"/>
<gene>
    <name evidence="3" type="ORF">D3M95_07765</name>
</gene>
<feature type="domain" description="DUF4232" evidence="2">
    <location>
        <begin position="159"/>
        <end position="292"/>
    </location>
</feature>
<dbReference type="InterPro" id="IPR025326">
    <property type="entry name" value="DUF4232"/>
</dbReference>
<organism evidence="3 4">
    <name type="scientific">Corynebacterium falsenii</name>
    <dbReference type="NCBI Taxonomy" id="108486"/>
    <lineage>
        <taxon>Bacteria</taxon>
        <taxon>Bacillati</taxon>
        <taxon>Actinomycetota</taxon>
        <taxon>Actinomycetes</taxon>
        <taxon>Mycobacteriales</taxon>
        <taxon>Corynebacteriaceae</taxon>
        <taxon>Corynebacterium</taxon>
    </lineage>
</organism>
<dbReference type="AlphaFoldDB" id="A0A418Q6L0"/>
<sequence length="294" mass="30189">MSTQRHHRRHFRSGYSGRSGNRSGFTESHRNGFEAHKGSVLSTASGTATRVGVVAAAAILAGSLVACGDSGPNGSSANQAASTASNAADKITTASAAPGDDTSSDKNTDSPSPTLGSSARPSDKEQNGNNGGSDGGNSGNAPRNPGSSSRQDNTSVNFCTTRDLKVTSDQPNGAAGSLNLDIVFANTSKSTCKMRGFPGVSMVTGGDGTQLGEPAQRELGQEVETITLKPGQTAYSSVRITKTGPMDPSTCKPRKGDGLRIYPPEDTKAAFVRLDNVRGCEGSATYMTVQPVRG</sequence>
<feature type="compositionally biased region" description="Gly residues" evidence="1">
    <location>
        <begin position="129"/>
        <end position="138"/>
    </location>
</feature>
<evidence type="ECO:0000256" key="1">
    <source>
        <dbReference type="SAM" id="MobiDB-lite"/>
    </source>
</evidence>
<comment type="caution">
    <text evidence="3">The sequence shown here is derived from an EMBL/GenBank/DDBJ whole genome shotgun (WGS) entry which is preliminary data.</text>
</comment>
<reference evidence="3 4" key="1">
    <citation type="submission" date="2018-09" db="EMBL/GenBank/DDBJ databases">
        <title>Optimization and identification of Corynebacterium falsenii FN1-14 from fish paste.</title>
        <authorList>
            <person name="Daroonpunt R."/>
            <person name="Tanasupawat S."/>
        </authorList>
    </citation>
    <scope>NUCLEOTIDE SEQUENCE [LARGE SCALE GENOMIC DNA]</scope>
    <source>
        <strain evidence="3 4">FN1-14</strain>
    </source>
</reference>
<evidence type="ECO:0000313" key="3">
    <source>
        <dbReference type="EMBL" id="RIX34443.1"/>
    </source>
</evidence>
<dbReference type="RefSeq" id="WP_025403120.1">
    <property type="nucleotide sequence ID" value="NZ_CBCRUA010000037.1"/>
</dbReference>
<feature type="region of interest" description="Disordered" evidence="1">
    <location>
        <begin position="1"/>
        <end position="30"/>
    </location>
</feature>
<feature type="compositionally biased region" description="Polar residues" evidence="1">
    <location>
        <begin position="109"/>
        <end position="120"/>
    </location>
</feature>
<name>A0A418Q6L0_9CORY</name>
<dbReference type="EMBL" id="QXJK01000007">
    <property type="protein sequence ID" value="RIX34443.1"/>
    <property type="molecule type" value="Genomic_DNA"/>
</dbReference>